<evidence type="ECO:0000313" key="1">
    <source>
        <dbReference type="EMBL" id="GAF67972.1"/>
    </source>
</evidence>
<gene>
    <name evidence="1" type="ORF">S01H1_14685</name>
</gene>
<feature type="non-terminal residue" evidence="1">
    <location>
        <position position="164"/>
    </location>
</feature>
<organism evidence="1">
    <name type="scientific">marine sediment metagenome</name>
    <dbReference type="NCBI Taxonomy" id="412755"/>
    <lineage>
        <taxon>unclassified sequences</taxon>
        <taxon>metagenomes</taxon>
        <taxon>ecological metagenomes</taxon>
    </lineage>
</organism>
<dbReference type="AlphaFoldDB" id="X0RW76"/>
<accession>X0RW76</accession>
<sequence length="164" mass="18513">MVPLIVNTSDPMSKVRVVTTKDYSTKTLKTLHTTGVLHVEESEELEPVDREAIEGERRNIGELLTGINGILAYIPKGEGVSLVEDVEVIYTRPFDEVDNEVRLLCTKLSNMHQTATKLDKDIKELTELTRYLGSLKLPASIRLHDFNFSGSYLFSRVFVFPSEL</sequence>
<name>X0RW76_9ZZZZ</name>
<protein>
    <submittedName>
        <fullName evidence="1">Uncharacterized protein</fullName>
    </submittedName>
</protein>
<comment type="caution">
    <text evidence="1">The sequence shown here is derived from an EMBL/GenBank/DDBJ whole genome shotgun (WGS) entry which is preliminary data.</text>
</comment>
<proteinExistence type="predicted"/>
<dbReference type="EMBL" id="BARS01007648">
    <property type="protein sequence ID" value="GAF67972.1"/>
    <property type="molecule type" value="Genomic_DNA"/>
</dbReference>
<reference evidence="1" key="1">
    <citation type="journal article" date="2014" name="Front. Microbiol.">
        <title>High frequency of phylogenetically diverse reductive dehalogenase-homologous genes in deep subseafloor sedimentary metagenomes.</title>
        <authorList>
            <person name="Kawai M."/>
            <person name="Futagami T."/>
            <person name="Toyoda A."/>
            <person name="Takaki Y."/>
            <person name="Nishi S."/>
            <person name="Hori S."/>
            <person name="Arai W."/>
            <person name="Tsubouchi T."/>
            <person name="Morono Y."/>
            <person name="Uchiyama I."/>
            <person name="Ito T."/>
            <person name="Fujiyama A."/>
            <person name="Inagaki F."/>
            <person name="Takami H."/>
        </authorList>
    </citation>
    <scope>NUCLEOTIDE SEQUENCE</scope>
    <source>
        <strain evidence="1">Expedition CK06-06</strain>
    </source>
</reference>